<evidence type="ECO:0000313" key="2">
    <source>
        <dbReference type="Proteomes" id="UP000058613"/>
    </source>
</evidence>
<dbReference type="EMBL" id="CP013011">
    <property type="protein sequence ID" value="ALL01302.1"/>
    <property type="molecule type" value="Genomic_DNA"/>
</dbReference>
<proteinExistence type="predicted"/>
<sequence>MDTHRREEHKGVCYSGGLYELMHRFQGTALESIDVPDEIIHAIRTAYTVIEGDCELLEKILVRVREVARGINPDAHDAFTALLQGLLSAADSHRISLMWNEVNIEIKDEEQSGRRLSVTIRGIPKEALITLRIYNT</sequence>
<dbReference type="RefSeq" id="WP_143522236.1">
    <property type="nucleotide sequence ID" value="NZ_CP013011.1"/>
</dbReference>
<gene>
    <name evidence="1" type="ORF">Pyrde_1254</name>
</gene>
<dbReference type="Proteomes" id="UP000058613">
    <property type="component" value="Chromosome"/>
</dbReference>
<name>A0A0P0N4Y1_9CREN</name>
<reference evidence="1 2" key="1">
    <citation type="submission" date="2015-10" db="EMBL/GenBank/DDBJ databases">
        <title>Complete genome sequence of hyperthermophilic archaeon Pyrodictium delaneyi Su06.</title>
        <authorList>
            <person name="Jung J.-H."/>
            <person name="Lin J."/>
            <person name="Holden J.F."/>
            <person name="Park C.-S."/>
        </authorList>
    </citation>
    <scope>NUCLEOTIDE SEQUENCE [LARGE SCALE GENOMIC DNA]</scope>
    <source>
        <strain evidence="1 2">Su06</strain>
    </source>
</reference>
<dbReference type="AlphaFoldDB" id="A0A0P0N4Y1"/>
<organism evidence="1 2">
    <name type="scientific">Pyrodictium delaneyi</name>
    <dbReference type="NCBI Taxonomy" id="1273541"/>
    <lineage>
        <taxon>Archaea</taxon>
        <taxon>Thermoproteota</taxon>
        <taxon>Thermoprotei</taxon>
        <taxon>Desulfurococcales</taxon>
        <taxon>Pyrodictiaceae</taxon>
        <taxon>Pyrodictium</taxon>
    </lineage>
</organism>
<dbReference type="KEGG" id="pdl:Pyrde_1254"/>
<evidence type="ECO:0000313" key="1">
    <source>
        <dbReference type="EMBL" id="ALL01302.1"/>
    </source>
</evidence>
<dbReference type="GeneID" id="26099596"/>
<protein>
    <submittedName>
        <fullName evidence="1">Uncharacterized protein</fullName>
    </submittedName>
</protein>
<accession>A0A0P0N4Y1</accession>